<proteinExistence type="predicted"/>
<sequence>MRSVRRAVEGQECLPLDLPPPPPDRPPEARERPARDRSPGDRPVGEPERLRIRLRNDALGSHGWPAGTELLVATDRRPRRGEVALVREGGRLRIGVLEVRFGRSALRTDHGATLLGSSARMVGVVAVAGAPLAGMPAVVPPAG</sequence>
<organism evidence="2 3">
    <name type="scientific">Nocardioides humi</name>
    <dbReference type="NCBI Taxonomy" id="449461"/>
    <lineage>
        <taxon>Bacteria</taxon>
        <taxon>Bacillati</taxon>
        <taxon>Actinomycetota</taxon>
        <taxon>Actinomycetes</taxon>
        <taxon>Propionibacteriales</taxon>
        <taxon>Nocardioidaceae</taxon>
        <taxon>Nocardioides</taxon>
    </lineage>
</organism>
<keyword evidence="3" id="KW-1185">Reference proteome</keyword>
<dbReference type="Proteomes" id="UP001500842">
    <property type="component" value="Unassembled WGS sequence"/>
</dbReference>
<comment type="caution">
    <text evidence="2">The sequence shown here is derived from an EMBL/GenBank/DDBJ whole genome shotgun (WGS) entry which is preliminary data.</text>
</comment>
<evidence type="ECO:0000313" key="3">
    <source>
        <dbReference type="Proteomes" id="UP001500842"/>
    </source>
</evidence>
<dbReference type="EMBL" id="BAAAOR010000033">
    <property type="protein sequence ID" value="GAA1537376.1"/>
    <property type="molecule type" value="Genomic_DNA"/>
</dbReference>
<gene>
    <name evidence="2" type="ORF">GCM10009788_44980</name>
</gene>
<dbReference type="RefSeq" id="WP_141007214.1">
    <property type="nucleotide sequence ID" value="NZ_BAAAOR010000033.1"/>
</dbReference>
<name>A0ABN2BCI6_9ACTN</name>
<evidence type="ECO:0000313" key="2">
    <source>
        <dbReference type="EMBL" id="GAA1537376.1"/>
    </source>
</evidence>
<feature type="compositionally biased region" description="Basic and acidic residues" evidence="1">
    <location>
        <begin position="25"/>
        <end position="50"/>
    </location>
</feature>
<protein>
    <submittedName>
        <fullName evidence="2">Uncharacterized protein</fullName>
    </submittedName>
</protein>
<feature type="region of interest" description="Disordered" evidence="1">
    <location>
        <begin position="1"/>
        <end position="50"/>
    </location>
</feature>
<accession>A0ABN2BCI6</accession>
<reference evidence="2 3" key="1">
    <citation type="journal article" date="2019" name="Int. J. Syst. Evol. Microbiol.">
        <title>The Global Catalogue of Microorganisms (GCM) 10K type strain sequencing project: providing services to taxonomists for standard genome sequencing and annotation.</title>
        <authorList>
            <consortium name="The Broad Institute Genomics Platform"/>
            <consortium name="The Broad Institute Genome Sequencing Center for Infectious Disease"/>
            <person name="Wu L."/>
            <person name="Ma J."/>
        </authorList>
    </citation>
    <scope>NUCLEOTIDE SEQUENCE [LARGE SCALE GENOMIC DNA]</scope>
    <source>
        <strain evidence="2 3">JCM 14942</strain>
    </source>
</reference>
<evidence type="ECO:0000256" key="1">
    <source>
        <dbReference type="SAM" id="MobiDB-lite"/>
    </source>
</evidence>